<name>A0A0A1IX75_9CAUD</name>
<gene>
    <name evidence="2" type="primary">ORF39</name>
</gene>
<evidence type="ECO:0000313" key="2">
    <source>
        <dbReference type="EMBL" id="CEF89967.1"/>
    </source>
</evidence>
<proteinExistence type="predicted"/>
<organism evidence="2 3">
    <name type="scientific">Pseudomonas phage vB_PaeS_PAO1_Ab30</name>
    <dbReference type="NCBI Taxonomy" id="1548918"/>
    <lineage>
        <taxon>Viruses</taxon>
        <taxon>Duplodnaviria</taxon>
        <taxon>Heunggongvirae</taxon>
        <taxon>Uroviricota</taxon>
        <taxon>Caudoviricetes</taxon>
        <taxon>Casadabanvirus</taxon>
        <taxon>Casadabanvirus Ab30</taxon>
    </lineage>
</organism>
<dbReference type="GeneID" id="23680578"/>
<protein>
    <submittedName>
        <fullName evidence="2">Uncharacterized protein</fullName>
    </submittedName>
</protein>
<dbReference type="Proteomes" id="UP000030217">
    <property type="component" value="Genome"/>
</dbReference>
<feature type="region of interest" description="Disordered" evidence="1">
    <location>
        <begin position="12"/>
        <end position="41"/>
    </location>
</feature>
<dbReference type="KEGG" id="vg:23680578"/>
<sequence>MPPMVATVERGGYGKGFNDCGNRPAPSSGQTLAHEWRWSDF</sequence>
<evidence type="ECO:0000313" key="3">
    <source>
        <dbReference type="Proteomes" id="UP000030217"/>
    </source>
</evidence>
<accession>A0A0A1IX75</accession>
<dbReference type="EMBL" id="LN610590">
    <property type="protein sequence ID" value="CEF89967.1"/>
    <property type="molecule type" value="Genomic_DNA"/>
</dbReference>
<dbReference type="RefSeq" id="YP_009125678.1">
    <property type="nucleotide sequence ID" value="NC_026601.1"/>
</dbReference>
<dbReference type="OrthoDB" id="27413at10239"/>
<evidence type="ECO:0000256" key="1">
    <source>
        <dbReference type="SAM" id="MobiDB-lite"/>
    </source>
</evidence>
<reference evidence="2 3" key="1">
    <citation type="journal article" date="2015" name="PLoS ONE">
        <title>Investigation of a Large Collection of Pseudomonas aeruginosa Bacteriophages Collected from a Single Environmental Source in Abidjan, Cote d'Ivoire.</title>
        <authorList>
            <person name="Essoh C."/>
            <person name="Latino L."/>
            <person name="Midoux C."/>
            <person name="Blouin Y."/>
            <person name="Loukou G."/>
            <person name="Nguetta S.P."/>
            <person name="Lathro S."/>
            <person name="Cablanmian A."/>
            <person name="Kouassi A.K."/>
            <person name="Vergnaud G."/>
            <person name="Pourcel C."/>
        </authorList>
    </citation>
    <scope>NUCLEOTIDE SEQUENCE [LARGE SCALE GENOMIC DNA]</scope>
    <source>
        <strain evidence="2">Ab30</strain>
    </source>
</reference>
<keyword evidence="3" id="KW-1185">Reference proteome</keyword>